<dbReference type="Proteomes" id="UP001596443">
    <property type="component" value="Unassembled WGS sequence"/>
</dbReference>
<accession>A0ABD5T6Z0</accession>
<evidence type="ECO:0000313" key="4">
    <source>
        <dbReference type="Proteomes" id="UP001596443"/>
    </source>
</evidence>
<comment type="caution">
    <text evidence="2">The sequence shown here is derived from an EMBL/GenBank/DDBJ whole genome shotgun (WGS) entry which is preliminary data.</text>
</comment>
<sequence length="177" mass="20981">MESIVETLEPNVPSRVRTRLGPLITRLGRALGQPEYRLRDTEYVGTVQQPLDEFTETLRKHGFEWDPLAWYHQPSVGSEPNGSWTYRRTVLADRQIHVILIAHSPEYIDVFAHEEYSWLRHPIKHFRQVGIKRKVGRRKMRNWIESHGIEVDVNSRRRRRVTQAVKDLCTHLRSIIR</sequence>
<evidence type="ECO:0000313" key="1">
    <source>
        <dbReference type="EMBL" id="MFC6785026.1"/>
    </source>
</evidence>
<reference evidence="4" key="2">
    <citation type="journal article" date="2019" name="Int. J. Syst. Evol. Microbiol.">
        <title>The Global Catalogue of Microorganisms (GCM) 10K type strain sequencing project: providing services to taxonomists for standard genome sequencing and annotation.</title>
        <authorList>
            <consortium name="The Broad Institute Genomics Platform"/>
            <consortium name="The Broad Institute Genome Sequencing Center for Infectious Disease"/>
            <person name="Wu L."/>
            <person name="Ma J."/>
        </authorList>
    </citation>
    <scope>NUCLEOTIDE SEQUENCE [LARGE SCALE GENOMIC DNA]</scope>
    <source>
        <strain evidence="4">SYNS20</strain>
    </source>
</reference>
<proteinExistence type="predicted"/>
<dbReference type="AlphaFoldDB" id="A0ABD5T6Z0"/>
<evidence type="ECO:0000313" key="2">
    <source>
        <dbReference type="EMBL" id="MFC6785118.1"/>
    </source>
</evidence>
<evidence type="ECO:0000313" key="3">
    <source>
        <dbReference type="EMBL" id="MFC6787828.1"/>
    </source>
</evidence>
<dbReference type="GeneID" id="81210971"/>
<dbReference type="EMBL" id="JBHSWX010000012">
    <property type="protein sequence ID" value="MFC6785118.1"/>
    <property type="molecule type" value="Genomic_DNA"/>
</dbReference>
<reference evidence="2" key="1">
    <citation type="journal article" date="2014" name="Int. J. Syst. Evol. Microbiol.">
        <title>Complete genome sequence of Corynebacterium casei LMG S-19264T (=DSM 44701T), isolated from a smear-ripened cheese.</title>
        <authorList>
            <consortium name="US DOE Joint Genome Institute (JGI-PGF)"/>
            <person name="Walter F."/>
            <person name="Albersmeier A."/>
            <person name="Kalinowski J."/>
            <person name="Ruckert C."/>
        </authorList>
    </citation>
    <scope>NUCLEOTIDE SEQUENCE [LARGE SCALE GENOMIC DNA]</scope>
    <source>
        <strain evidence="2">NBRC 112888</strain>
    </source>
</reference>
<name>A0ABD5T6Z0_9EURY</name>
<keyword evidence="4" id="KW-1185">Reference proteome</keyword>
<gene>
    <name evidence="1" type="ORF">ACFQFD_03185</name>
    <name evidence="2" type="ORF">ACFQFD_03715</name>
    <name evidence="3" type="ORF">ACFQFD_18010</name>
</gene>
<evidence type="ECO:0008006" key="5">
    <source>
        <dbReference type="Google" id="ProtNLM"/>
    </source>
</evidence>
<protein>
    <recommendedName>
        <fullName evidence="5">Transposase</fullName>
    </recommendedName>
</protein>
<reference evidence="2" key="3">
    <citation type="submission" date="2024-09" db="EMBL/GenBank/DDBJ databases">
        <authorList>
            <person name="Sun Q."/>
        </authorList>
    </citation>
    <scope>NUCLEOTIDE SEQUENCE</scope>
    <source>
        <strain evidence="2">NBRC 112888</strain>
    </source>
</reference>
<dbReference type="EMBL" id="JBHSWX010000012">
    <property type="protein sequence ID" value="MFC6787828.1"/>
    <property type="molecule type" value="Genomic_DNA"/>
</dbReference>
<dbReference type="RefSeq" id="WP_284061969.1">
    <property type="nucleotide sequence ID" value="NZ_CP126158.1"/>
</dbReference>
<organism evidence="2 4">
    <name type="scientific">Halobaculum halobium</name>
    <dbReference type="NCBI Taxonomy" id="3032281"/>
    <lineage>
        <taxon>Archaea</taxon>
        <taxon>Methanobacteriati</taxon>
        <taxon>Methanobacteriota</taxon>
        <taxon>Stenosarchaea group</taxon>
        <taxon>Halobacteria</taxon>
        <taxon>Halobacteriales</taxon>
        <taxon>Haloferacaceae</taxon>
        <taxon>Halobaculum</taxon>
    </lineage>
</organism>
<dbReference type="EMBL" id="JBHSWX010000011">
    <property type="protein sequence ID" value="MFC6785026.1"/>
    <property type="molecule type" value="Genomic_DNA"/>
</dbReference>